<dbReference type="PANTHER" id="PTHR42693">
    <property type="entry name" value="ARYLSULFATASE FAMILY MEMBER"/>
    <property type="match status" value="1"/>
</dbReference>
<dbReference type="Gene3D" id="3.30.1120.10">
    <property type="match status" value="1"/>
</dbReference>
<comment type="similarity">
    <text evidence="1">Belongs to the sulfatase family.</text>
</comment>
<evidence type="ECO:0000256" key="2">
    <source>
        <dbReference type="ARBA" id="ARBA00022723"/>
    </source>
</evidence>
<dbReference type="Proteomes" id="UP001165653">
    <property type="component" value="Unassembled WGS sequence"/>
</dbReference>
<keyword evidence="2" id="KW-0479">Metal-binding</keyword>
<feature type="signal peptide" evidence="5">
    <location>
        <begin position="1"/>
        <end position="19"/>
    </location>
</feature>
<keyword evidence="4" id="KW-0106">Calcium</keyword>
<keyword evidence="3" id="KW-0378">Hydrolase</keyword>
<feature type="chain" id="PRO_5047294135" evidence="5">
    <location>
        <begin position="20"/>
        <end position="447"/>
    </location>
</feature>
<evidence type="ECO:0000256" key="4">
    <source>
        <dbReference type="ARBA" id="ARBA00022837"/>
    </source>
</evidence>
<dbReference type="InterPro" id="IPR000917">
    <property type="entry name" value="Sulfatase_N"/>
</dbReference>
<evidence type="ECO:0000256" key="5">
    <source>
        <dbReference type="SAM" id="SignalP"/>
    </source>
</evidence>
<dbReference type="EMBL" id="JAPDDR010000012">
    <property type="protein sequence ID" value="MCW1916130.1"/>
    <property type="molecule type" value="Genomic_DNA"/>
</dbReference>
<dbReference type="InterPro" id="IPR050738">
    <property type="entry name" value="Sulfatase"/>
</dbReference>
<comment type="caution">
    <text evidence="7">The sequence shown here is derived from an EMBL/GenBank/DDBJ whole genome shotgun (WGS) entry which is preliminary data.</text>
</comment>
<dbReference type="Gene3D" id="3.40.720.10">
    <property type="entry name" value="Alkaline Phosphatase, subunit A"/>
    <property type="match status" value="1"/>
</dbReference>
<protein>
    <submittedName>
        <fullName evidence="7">Sulfatase-like hydrolase/transferase</fullName>
    </submittedName>
</protein>
<dbReference type="InterPro" id="IPR017850">
    <property type="entry name" value="Alkaline_phosphatase_core_sf"/>
</dbReference>
<name>A0ABT3GA88_9BACT</name>
<evidence type="ECO:0000259" key="6">
    <source>
        <dbReference type="Pfam" id="PF00884"/>
    </source>
</evidence>
<dbReference type="PROSITE" id="PS00523">
    <property type="entry name" value="SULFATASE_1"/>
    <property type="match status" value="1"/>
</dbReference>
<proteinExistence type="inferred from homology"/>
<dbReference type="Pfam" id="PF00884">
    <property type="entry name" value="Sulfatase"/>
    <property type="match status" value="1"/>
</dbReference>
<evidence type="ECO:0000256" key="1">
    <source>
        <dbReference type="ARBA" id="ARBA00008779"/>
    </source>
</evidence>
<gene>
    <name evidence="7" type="ORF">OJ996_21250</name>
</gene>
<reference evidence="7" key="1">
    <citation type="submission" date="2022-10" db="EMBL/GenBank/DDBJ databases">
        <title>Luteolibacter sp. GHJ8, whole genome shotgun sequencing project.</title>
        <authorList>
            <person name="Zhao G."/>
            <person name="Shen L."/>
        </authorList>
    </citation>
    <scope>NUCLEOTIDE SEQUENCE</scope>
    <source>
        <strain evidence="7">GHJ8</strain>
    </source>
</reference>
<dbReference type="RefSeq" id="WP_264515698.1">
    <property type="nucleotide sequence ID" value="NZ_JAPDDR010000012.1"/>
</dbReference>
<dbReference type="InterPro" id="IPR024607">
    <property type="entry name" value="Sulfatase_CS"/>
</dbReference>
<dbReference type="PANTHER" id="PTHR42693:SF53">
    <property type="entry name" value="ENDO-4-O-SULFATASE"/>
    <property type="match status" value="1"/>
</dbReference>
<evidence type="ECO:0000313" key="7">
    <source>
        <dbReference type="EMBL" id="MCW1916130.1"/>
    </source>
</evidence>
<keyword evidence="5" id="KW-0732">Signal</keyword>
<keyword evidence="8" id="KW-1185">Reference proteome</keyword>
<accession>A0ABT3GA88</accession>
<dbReference type="SUPFAM" id="SSF53649">
    <property type="entry name" value="Alkaline phosphatase-like"/>
    <property type="match status" value="1"/>
</dbReference>
<organism evidence="7 8">
    <name type="scientific">Luteolibacter rhizosphaerae</name>
    <dbReference type="NCBI Taxonomy" id="2989719"/>
    <lineage>
        <taxon>Bacteria</taxon>
        <taxon>Pseudomonadati</taxon>
        <taxon>Verrucomicrobiota</taxon>
        <taxon>Verrucomicrobiia</taxon>
        <taxon>Verrucomicrobiales</taxon>
        <taxon>Verrucomicrobiaceae</taxon>
        <taxon>Luteolibacter</taxon>
    </lineage>
</organism>
<evidence type="ECO:0000256" key="3">
    <source>
        <dbReference type="ARBA" id="ARBA00022801"/>
    </source>
</evidence>
<sequence>MIRRSIALILLALTARLLAAPPNVIVIFTDDQGYADAGCYGSPDFKTPSIDRLAREGVRFTRFYAGSAVCSPSRACLMTGRYPWKAGLEGNAAATVSESINDLSQAPPSSPGLPSSELTLAELFRMSGYATAHIGKWHLGPGPGMKPLDQGFSYSFGHMNGCIDNYSHFVYWGGPNRHDLWENNLRVHHPGRFFPDLMVEKASSFLEENRAKPFFMYFAVNLPHYPYQSDPEIAAQYAHLLYPRNLYAAALASMDARIGRLLDKLDQLDLRRNTIVVFQADQGASTEERAHGGGGDNGPFRGSKFSLFEGGIRVPAIISWPSTLPHGETRSATAHGADWFPTLAALCKLPLPSNLSLDGHDLGTVIASPETPSPHQFLQWRLQEQWAVIKGPWKLIHRPNDVAKDGPPLDEAAKQWFLVNLDNDPAETRSVAADHPGIVEELKALRP</sequence>
<dbReference type="PROSITE" id="PS00149">
    <property type="entry name" value="SULFATASE_2"/>
    <property type="match status" value="1"/>
</dbReference>
<evidence type="ECO:0000313" key="8">
    <source>
        <dbReference type="Proteomes" id="UP001165653"/>
    </source>
</evidence>
<feature type="domain" description="Sulfatase N-terminal" evidence="6">
    <location>
        <begin position="22"/>
        <end position="346"/>
    </location>
</feature>